<organism evidence="2 3">
    <name type="scientific">Cohnella suwonensis</name>
    <dbReference type="NCBI Taxonomy" id="696072"/>
    <lineage>
        <taxon>Bacteria</taxon>
        <taxon>Bacillati</taxon>
        <taxon>Bacillota</taxon>
        <taxon>Bacilli</taxon>
        <taxon>Bacillales</taxon>
        <taxon>Paenibacillaceae</taxon>
        <taxon>Cohnella</taxon>
    </lineage>
</organism>
<evidence type="ECO:0000256" key="1">
    <source>
        <dbReference type="SAM" id="Phobius"/>
    </source>
</evidence>
<reference evidence="3" key="1">
    <citation type="journal article" date="2019" name="Int. J. Syst. Evol. Microbiol.">
        <title>The Global Catalogue of Microorganisms (GCM) 10K type strain sequencing project: providing services to taxonomists for standard genome sequencing and annotation.</title>
        <authorList>
            <consortium name="The Broad Institute Genomics Platform"/>
            <consortium name="The Broad Institute Genome Sequencing Center for Infectious Disease"/>
            <person name="Wu L."/>
            <person name="Ma J."/>
        </authorList>
    </citation>
    <scope>NUCLEOTIDE SEQUENCE [LARGE SCALE GENOMIC DNA]</scope>
    <source>
        <strain evidence="3">CCUG 57113</strain>
    </source>
</reference>
<evidence type="ECO:0008006" key="4">
    <source>
        <dbReference type="Google" id="ProtNLM"/>
    </source>
</evidence>
<proteinExistence type="predicted"/>
<dbReference type="EMBL" id="JBHSMH010000001">
    <property type="protein sequence ID" value="MFC5467097.1"/>
    <property type="molecule type" value="Genomic_DNA"/>
</dbReference>
<keyword evidence="3" id="KW-1185">Reference proteome</keyword>
<keyword evidence="1" id="KW-0472">Membrane</keyword>
<protein>
    <recommendedName>
        <fullName evidence="4">Flp pilus-assembly TadG-like N-terminal domain-containing protein</fullName>
    </recommendedName>
</protein>
<accession>A0ABW0LQ46</accession>
<keyword evidence="1" id="KW-1133">Transmembrane helix</keyword>
<evidence type="ECO:0000313" key="2">
    <source>
        <dbReference type="EMBL" id="MFC5467097.1"/>
    </source>
</evidence>
<dbReference type="RefSeq" id="WP_209747457.1">
    <property type="nucleotide sequence ID" value="NZ_JBHSMH010000001.1"/>
</dbReference>
<dbReference type="Proteomes" id="UP001596105">
    <property type="component" value="Unassembled WGS sequence"/>
</dbReference>
<comment type="caution">
    <text evidence="2">The sequence shown here is derived from an EMBL/GenBank/DDBJ whole genome shotgun (WGS) entry which is preliminary data.</text>
</comment>
<keyword evidence="1" id="KW-0812">Transmembrane</keyword>
<sequence>MADETKAKRSYTVPVLLIMMMVMMTLIIVFYSKNLLIGQARETETGQRIAERYGFAEMFADRLQGGAEGMLNAKTTADKVKAAELLGGAKVAAGEAIVLFADADRQATGQSAEEAIKPYAEIANRIFGEGGALDGVGQREGALTERQVEALTLARDVAADVQKKLGAYRPLTGEAGYRQMEAGGQWIPSAAEAGKAYLAYGKSR</sequence>
<evidence type="ECO:0000313" key="3">
    <source>
        <dbReference type="Proteomes" id="UP001596105"/>
    </source>
</evidence>
<feature type="transmembrane region" description="Helical" evidence="1">
    <location>
        <begin position="12"/>
        <end position="31"/>
    </location>
</feature>
<gene>
    <name evidence="2" type="ORF">ACFPPD_00070</name>
</gene>
<name>A0ABW0LQ46_9BACL</name>